<comment type="caution">
    <text evidence="1">The sequence shown here is derived from an EMBL/GenBank/DDBJ whole genome shotgun (WGS) entry which is preliminary data.</text>
</comment>
<organism evidence="1 2">
    <name type="scientific">Mycena albidolilacea</name>
    <dbReference type="NCBI Taxonomy" id="1033008"/>
    <lineage>
        <taxon>Eukaryota</taxon>
        <taxon>Fungi</taxon>
        <taxon>Dikarya</taxon>
        <taxon>Basidiomycota</taxon>
        <taxon>Agaricomycotina</taxon>
        <taxon>Agaricomycetes</taxon>
        <taxon>Agaricomycetidae</taxon>
        <taxon>Agaricales</taxon>
        <taxon>Marasmiineae</taxon>
        <taxon>Mycenaceae</taxon>
        <taxon>Mycena</taxon>
    </lineage>
</organism>
<dbReference type="Proteomes" id="UP001218218">
    <property type="component" value="Unassembled WGS sequence"/>
</dbReference>
<evidence type="ECO:0000313" key="2">
    <source>
        <dbReference type="Proteomes" id="UP001218218"/>
    </source>
</evidence>
<dbReference type="InterPro" id="IPR012337">
    <property type="entry name" value="RNaseH-like_sf"/>
</dbReference>
<proteinExistence type="predicted"/>
<gene>
    <name evidence="1" type="ORF">DFH08DRAFT_724739</name>
</gene>
<dbReference type="SUPFAM" id="SSF53098">
    <property type="entry name" value="Ribonuclease H-like"/>
    <property type="match status" value="1"/>
</dbReference>
<evidence type="ECO:0000313" key="1">
    <source>
        <dbReference type="EMBL" id="KAJ7301008.1"/>
    </source>
</evidence>
<protein>
    <submittedName>
        <fullName evidence="1">Uncharacterized protein</fullName>
    </submittedName>
</protein>
<reference evidence="1" key="1">
    <citation type="submission" date="2023-03" db="EMBL/GenBank/DDBJ databases">
        <title>Massive genome expansion in bonnet fungi (Mycena s.s.) driven by repeated elements and novel gene families across ecological guilds.</title>
        <authorList>
            <consortium name="Lawrence Berkeley National Laboratory"/>
            <person name="Harder C.B."/>
            <person name="Miyauchi S."/>
            <person name="Viragh M."/>
            <person name="Kuo A."/>
            <person name="Thoen E."/>
            <person name="Andreopoulos B."/>
            <person name="Lu D."/>
            <person name="Skrede I."/>
            <person name="Drula E."/>
            <person name="Henrissat B."/>
            <person name="Morin E."/>
            <person name="Kohler A."/>
            <person name="Barry K."/>
            <person name="LaButti K."/>
            <person name="Morin E."/>
            <person name="Salamov A."/>
            <person name="Lipzen A."/>
            <person name="Mereny Z."/>
            <person name="Hegedus B."/>
            <person name="Baldrian P."/>
            <person name="Stursova M."/>
            <person name="Weitz H."/>
            <person name="Taylor A."/>
            <person name="Grigoriev I.V."/>
            <person name="Nagy L.G."/>
            <person name="Martin F."/>
            <person name="Kauserud H."/>
        </authorList>
    </citation>
    <scope>NUCLEOTIDE SEQUENCE</scope>
    <source>
        <strain evidence="1">CBHHK002</strain>
    </source>
</reference>
<dbReference type="EMBL" id="JARIHO010000146">
    <property type="protein sequence ID" value="KAJ7301008.1"/>
    <property type="molecule type" value="Genomic_DNA"/>
</dbReference>
<keyword evidence="2" id="KW-1185">Reference proteome</keyword>
<dbReference type="AlphaFoldDB" id="A0AAD6YX64"/>
<name>A0AAD6YX64_9AGAR</name>
<accession>A0AAD6YX64</accession>
<sequence>MRLTLNTEECLVDFVEMHGEHSGENMANLVWDSLERLGIAPRVVSFVMDNATNNDTLVEHFAVKCQARGVLFSEENGRMRCLPLVIHLAALEVRSCEFLAYSF</sequence>